<dbReference type="SUPFAM" id="SSF51735">
    <property type="entry name" value="NAD(P)-binding Rossmann-fold domains"/>
    <property type="match status" value="1"/>
</dbReference>
<dbReference type="EMBL" id="FN649760">
    <property type="protein sequence ID" value="CBN79682.1"/>
    <property type="molecule type" value="Genomic_DNA"/>
</dbReference>
<keyword evidence="5" id="KW-1185">Reference proteome</keyword>
<feature type="domain" description="NAD(P)-binding" evidence="3">
    <location>
        <begin position="300"/>
        <end position="407"/>
    </location>
</feature>
<dbReference type="InterPro" id="IPR016040">
    <property type="entry name" value="NAD(P)-bd_dom"/>
</dbReference>
<dbReference type="PANTHER" id="PTHR15020:SF50">
    <property type="entry name" value="UPF0659 PROTEIN YMR090W"/>
    <property type="match status" value="1"/>
</dbReference>
<dbReference type="Pfam" id="PF08547">
    <property type="entry name" value="CIA30"/>
    <property type="match status" value="1"/>
</dbReference>
<feature type="domain" description="NADH:ubiquinone oxidoreductase intermediate-associated protein 30" evidence="2">
    <location>
        <begin position="120"/>
        <end position="292"/>
    </location>
</feature>
<dbReference type="Proteomes" id="UP000002630">
    <property type="component" value="Unassembled WGS sequence"/>
</dbReference>
<name>D8LL63_ECTSI</name>
<accession>D8LL63</accession>
<dbReference type="STRING" id="2880.D8LL63"/>
<sequence length="476" mass="51059">MARNKSKALAMLTGGKETKGGSGLDVVVADIADKSSLTPSLFKDVAAVVSCTAAIVRPKEGDGPDRAKYFQGITFYEPEVADVPKETEFEGIYNLVEAASRYSDMKGKTLFACLPSFQEGWRQWGALDDVVMGGVSESGLGVVPGAGETDVSSSSGSPAAAAVFSGEVKTSNSGGFVSIRTRNASPPLDLSEYDALRLRVKGDGNRYKFSIYDSPGWNSKAWCDTFDTVKGEWIDVDIPFTTLKYNFRTESIKDPPPFSPNSINSFQLMLSKFELDGKLNPNFSAGPFELTIASIKAVSIETSEEMQNSRFVHLSSAGVTRPGRPDLDMDTEPPAVRMNEMLSHLLTYKLKGEDVIRDSGIPATIIRPCALTEEPAGAPMIVGQGDYLKGKISRDDIAELAVSSLLTPEASGLTFEVKSDLAFSTLWQGAPQGAPARSYGDILGPLEQGVTGKEWMGDRTPEEAQGVTAEVAPQET</sequence>
<gene>
    <name evidence="4" type="ORF">Esi_0322_0034</name>
</gene>
<dbReference type="InterPro" id="IPR036291">
    <property type="entry name" value="NAD(P)-bd_dom_sf"/>
</dbReference>
<dbReference type="Gene3D" id="3.40.50.720">
    <property type="entry name" value="NAD(P)-binding Rossmann-like Domain"/>
    <property type="match status" value="2"/>
</dbReference>
<protein>
    <recommendedName>
        <fullName evidence="6">NADH:ubiquinone oxidoreductase intermediate-associated protein 30 domain-containing protein</fullName>
    </recommendedName>
</protein>
<dbReference type="InParanoid" id="D8LL63"/>
<dbReference type="OrthoDB" id="426386at2759"/>
<dbReference type="InterPro" id="IPR008979">
    <property type="entry name" value="Galactose-bd-like_sf"/>
</dbReference>
<dbReference type="eggNOG" id="KOG1203">
    <property type="taxonomic scope" value="Eukaryota"/>
</dbReference>
<evidence type="ECO:0000259" key="3">
    <source>
        <dbReference type="Pfam" id="PF13460"/>
    </source>
</evidence>
<reference evidence="4 5" key="1">
    <citation type="journal article" date="2010" name="Nature">
        <title>The Ectocarpus genome and the independent evolution of multicellularity in brown algae.</title>
        <authorList>
            <person name="Cock J.M."/>
            <person name="Sterck L."/>
            <person name="Rouze P."/>
            <person name="Scornet D."/>
            <person name="Allen A.E."/>
            <person name="Amoutzias G."/>
            <person name="Anthouard V."/>
            <person name="Artiguenave F."/>
            <person name="Aury J.M."/>
            <person name="Badger J.H."/>
            <person name="Beszteri B."/>
            <person name="Billiau K."/>
            <person name="Bonnet E."/>
            <person name="Bothwell J.H."/>
            <person name="Bowler C."/>
            <person name="Boyen C."/>
            <person name="Brownlee C."/>
            <person name="Carrano C.J."/>
            <person name="Charrier B."/>
            <person name="Cho G.Y."/>
            <person name="Coelho S.M."/>
            <person name="Collen J."/>
            <person name="Corre E."/>
            <person name="Da Silva C."/>
            <person name="Delage L."/>
            <person name="Delaroque N."/>
            <person name="Dittami S.M."/>
            <person name="Doulbeau S."/>
            <person name="Elias M."/>
            <person name="Farnham G."/>
            <person name="Gachon C.M."/>
            <person name="Gschloessl B."/>
            <person name="Heesch S."/>
            <person name="Jabbari K."/>
            <person name="Jubin C."/>
            <person name="Kawai H."/>
            <person name="Kimura K."/>
            <person name="Kloareg B."/>
            <person name="Kupper F.C."/>
            <person name="Lang D."/>
            <person name="Le Bail A."/>
            <person name="Leblanc C."/>
            <person name="Lerouge P."/>
            <person name="Lohr M."/>
            <person name="Lopez P.J."/>
            <person name="Martens C."/>
            <person name="Maumus F."/>
            <person name="Michel G."/>
            <person name="Miranda-Saavedra D."/>
            <person name="Morales J."/>
            <person name="Moreau H."/>
            <person name="Motomura T."/>
            <person name="Nagasato C."/>
            <person name="Napoli C.A."/>
            <person name="Nelson D.R."/>
            <person name="Nyvall-Collen P."/>
            <person name="Peters A.F."/>
            <person name="Pommier C."/>
            <person name="Potin P."/>
            <person name="Poulain J."/>
            <person name="Quesneville H."/>
            <person name="Read B."/>
            <person name="Rensing S.A."/>
            <person name="Ritter A."/>
            <person name="Rousvoal S."/>
            <person name="Samanta M."/>
            <person name="Samson G."/>
            <person name="Schroeder D.C."/>
            <person name="Segurens B."/>
            <person name="Strittmatter M."/>
            <person name="Tonon T."/>
            <person name="Tregear J.W."/>
            <person name="Valentin K."/>
            <person name="von Dassow P."/>
            <person name="Yamagishi T."/>
            <person name="Van de Peer Y."/>
            <person name="Wincker P."/>
        </authorList>
    </citation>
    <scope>NUCLEOTIDE SEQUENCE [LARGE SCALE GENOMIC DNA]</scope>
    <source>
        <strain evidence="5">Ec32 / CCAP1310/4</strain>
    </source>
</reference>
<dbReference type="AlphaFoldDB" id="D8LL63"/>
<dbReference type="PANTHER" id="PTHR15020">
    <property type="entry name" value="FLAVIN REDUCTASE-RELATED"/>
    <property type="match status" value="1"/>
</dbReference>
<organism evidence="4 5">
    <name type="scientific">Ectocarpus siliculosus</name>
    <name type="common">Brown alga</name>
    <name type="synonym">Conferva siliculosa</name>
    <dbReference type="NCBI Taxonomy" id="2880"/>
    <lineage>
        <taxon>Eukaryota</taxon>
        <taxon>Sar</taxon>
        <taxon>Stramenopiles</taxon>
        <taxon>Ochrophyta</taxon>
        <taxon>PX clade</taxon>
        <taxon>Phaeophyceae</taxon>
        <taxon>Ectocarpales</taxon>
        <taxon>Ectocarpaceae</taxon>
        <taxon>Ectocarpus</taxon>
    </lineage>
</organism>
<evidence type="ECO:0008006" key="6">
    <source>
        <dbReference type="Google" id="ProtNLM"/>
    </source>
</evidence>
<feature type="region of interest" description="Disordered" evidence="1">
    <location>
        <begin position="454"/>
        <end position="476"/>
    </location>
</feature>
<evidence type="ECO:0000313" key="4">
    <source>
        <dbReference type="EMBL" id="CBN79682.1"/>
    </source>
</evidence>
<evidence type="ECO:0000256" key="1">
    <source>
        <dbReference type="SAM" id="MobiDB-lite"/>
    </source>
</evidence>
<dbReference type="InterPro" id="IPR013857">
    <property type="entry name" value="NADH-UbQ_OxRdtase-assoc_prot30"/>
</dbReference>
<evidence type="ECO:0000259" key="2">
    <source>
        <dbReference type="Pfam" id="PF08547"/>
    </source>
</evidence>
<evidence type="ECO:0000313" key="5">
    <source>
        <dbReference type="Proteomes" id="UP000002630"/>
    </source>
</evidence>
<dbReference type="Pfam" id="PF13460">
    <property type="entry name" value="NAD_binding_10"/>
    <property type="match status" value="1"/>
</dbReference>
<proteinExistence type="predicted"/>
<dbReference type="SUPFAM" id="SSF49785">
    <property type="entry name" value="Galactose-binding domain-like"/>
    <property type="match status" value="1"/>
</dbReference>